<keyword evidence="2" id="KW-0812">Transmembrane</keyword>
<protein>
    <submittedName>
        <fullName evidence="3">Uncharacterized protein</fullName>
    </submittedName>
</protein>
<dbReference type="Proteomes" id="UP001164727">
    <property type="component" value="Chromosome"/>
</dbReference>
<dbReference type="RefSeq" id="WP_268849863.1">
    <property type="nucleotide sequence ID" value="NZ_CP114006.1"/>
</dbReference>
<feature type="transmembrane region" description="Helical" evidence="2">
    <location>
        <begin position="47"/>
        <end position="68"/>
    </location>
</feature>
<accession>A0ABY7BV92</accession>
<evidence type="ECO:0000256" key="2">
    <source>
        <dbReference type="SAM" id="Phobius"/>
    </source>
</evidence>
<evidence type="ECO:0000313" key="4">
    <source>
        <dbReference type="Proteomes" id="UP001164727"/>
    </source>
</evidence>
<evidence type="ECO:0000313" key="3">
    <source>
        <dbReference type="EMBL" id="WAN63680.1"/>
    </source>
</evidence>
<proteinExistence type="predicted"/>
<gene>
    <name evidence="3" type="ORF">RS022_08930</name>
</gene>
<organism evidence="3 4">
    <name type="scientific">Candidatus Phytoplasma rubi</name>
    <dbReference type="NCBI Taxonomy" id="399025"/>
    <lineage>
        <taxon>Bacteria</taxon>
        <taxon>Bacillati</taxon>
        <taxon>Mycoplasmatota</taxon>
        <taxon>Mollicutes</taxon>
        <taxon>Acholeplasmatales</taxon>
        <taxon>Acholeplasmataceae</taxon>
        <taxon>Candidatus Phytoplasma</taxon>
        <taxon>16SrV (Elm yellows group)</taxon>
    </lineage>
</organism>
<name>A0ABY7BV92_9MOLU</name>
<keyword evidence="4" id="KW-1185">Reference proteome</keyword>
<feature type="region of interest" description="Disordered" evidence="1">
    <location>
        <begin position="1"/>
        <end position="35"/>
    </location>
</feature>
<keyword evidence="2" id="KW-0472">Membrane</keyword>
<sequence>MKKKLDSRKDTKTKKKKINHPLKDKKTKKEKINHPSMKQNISWKSKIFFLFLILILTSPFILIAIKIYNKNM</sequence>
<feature type="compositionally biased region" description="Basic residues" evidence="1">
    <location>
        <begin position="1"/>
        <end position="31"/>
    </location>
</feature>
<reference evidence="3 4" key="1">
    <citation type="journal article" date="2023" name="Microbiol. Resour. Announc.">
        <title>Complete Genome of 'Candidatus Phytoplasma rubi' RS, a Phytopathogenic Bacterium Associated with Rubus Stunt Disease.</title>
        <authorList>
            <person name="Duckeck D."/>
            <person name="Zubert C."/>
            <person name="Bohm J.W."/>
            <person name="Carminati G."/>
            <person name="Schneider B."/>
            <person name="Kube M."/>
        </authorList>
    </citation>
    <scope>NUCLEOTIDE SEQUENCE [LARGE SCALE GENOMIC DNA]</scope>
    <source>
        <strain evidence="3 4">RS</strain>
    </source>
</reference>
<evidence type="ECO:0000256" key="1">
    <source>
        <dbReference type="SAM" id="MobiDB-lite"/>
    </source>
</evidence>
<keyword evidence="2" id="KW-1133">Transmembrane helix</keyword>
<dbReference type="EMBL" id="CP114006">
    <property type="protein sequence ID" value="WAN63680.1"/>
    <property type="molecule type" value="Genomic_DNA"/>
</dbReference>